<evidence type="ECO:0000313" key="4">
    <source>
        <dbReference type="RefSeq" id="XP_026488296.1"/>
    </source>
</evidence>
<dbReference type="GeneID" id="113395004"/>
<dbReference type="Pfam" id="PF08246">
    <property type="entry name" value="Inhibitor_I29"/>
    <property type="match status" value="1"/>
</dbReference>
<organism evidence="3 4">
    <name type="scientific">Vanessa tameamea</name>
    <name type="common">Kamehameha butterfly</name>
    <dbReference type="NCBI Taxonomy" id="334116"/>
    <lineage>
        <taxon>Eukaryota</taxon>
        <taxon>Metazoa</taxon>
        <taxon>Ecdysozoa</taxon>
        <taxon>Arthropoda</taxon>
        <taxon>Hexapoda</taxon>
        <taxon>Insecta</taxon>
        <taxon>Pterygota</taxon>
        <taxon>Neoptera</taxon>
        <taxon>Endopterygota</taxon>
        <taxon>Lepidoptera</taxon>
        <taxon>Glossata</taxon>
        <taxon>Ditrysia</taxon>
        <taxon>Papilionoidea</taxon>
        <taxon>Nymphalidae</taxon>
        <taxon>Nymphalinae</taxon>
        <taxon>Vanessa</taxon>
    </lineage>
</organism>
<dbReference type="Gene3D" id="1.10.287.2250">
    <property type="match status" value="1"/>
</dbReference>
<reference evidence="4" key="1">
    <citation type="submission" date="2025-08" db="UniProtKB">
        <authorList>
            <consortium name="RefSeq"/>
        </authorList>
    </citation>
    <scope>IDENTIFICATION</scope>
    <source>
        <tissue evidence="4">Whole body</tissue>
    </source>
</reference>
<dbReference type="SUPFAM" id="SSF54001">
    <property type="entry name" value="Cysteine proteinases"/>
    <property type="match status" value="1"/>
</dbReference>
<keyword evidence="1" id="KW-0732">Signal</keyword>
<sequence>MRVISCIALFVAVAMASGNRPQYELSDAPALFEKFIKDFNKQYKDEADKAVHYEAFVKSLETINKANAEQSTATFDINHLADYTPDEKKHLFGLRLPEKRKE</sequence>
<dbReference type="CTD" id="692611"/>
<evidence type="ECO:0000256" key="1">
    <source>
        <dbReference type="SAM" id="SignalP"/>
    </source>
</evidence>
<feature type="domain" description="Cathepsin propeptide inhibitor" evidence="2">
    <location>
        <begin position="32"/>
        <end position="88"/>
    </location>
</feature>
<proteinExistence type="predicted"/>
<dbReference type="InterPro" id="IPR038765">
    <property type="entry name" value="Papain-like_cys_pep_sf"/>
</dbReference>
<feature type="signal peptide" evidence="1">
    <location>
        <begin position="1"/>
        <end position="16"/>
    </location>
</feature>
<dbReference type="InterPro" id="IPR013201">
    <property type="entry name" value="Prot_inhib_I29"/>
</dbReference>
<feature type="chain" id="PRO_5034663304" evidence="1">
    <location>
        <begin position="17"/>
        <end position="102"/>
    </location>
</feature>
<dbReference type="OrthoDB" id="5855924at2759"/>
<dbReference type="AlphaFoldDB" id="A0A8B8HX60"/>
<dbReference type="SMART" id="SM00848">
    <property type="entry name" value="Inhibitor_I29"/>
    <property type="match status" value="1"/>
</dbReference>
<dbReference type="RefSeq" id="XP_026488296.1">
    <property type="nucleotide sequence ID" value="XM_026632511.2"/>
</dbReference>
<gene>
    <name evidence="4" type="primary">LOC113395004</name>
</gene>
<evidence type="ECO:0000259" key="2">
    <source>
        <dbReference type="SMART" id="SM00848"/>
    </source>
</evidence>
<evidence type="ECO:0000313" key="3">
    <source>
        <dbReference type="Proteomes" id="UP001652626"/>
    </source>
</evidence>
<protein>
    <submittedName>
        <fullName evidence="4">Uncharacterized protein LOC113395004</fullName>
    </submittedName>
</protein>
<keyword evidence="3" id="KW-1185">Reference proteome</keyword>
<dbReference type="Proteomes" id="UP001652626">
    <property type="component" value="Chromosome 9"/>
</dbReference>
<dbReference type="OMA" id="AVHYEAF"/>
<name>A0A8B8HX60_VANTA</name>
<accession>A0A8B8HX60</accession>